<gene>
    <name evidence="2" type="ORF">GGX14DRAFT_674740</name>
</gene>
<evidence type="ECO:0000313" key="3">
    <source>
        <dbReference type="Proteomes" id="UP001219525"/>
    </source>
</evidence>
<name>A0AAD6UVX0_9AGAR</name>
<feature type="region of interest" description="Disordered" evidence="1">
    <location>
        <begin position="1"/>
        <end position="41"/>
    </location>
</feature>
<reference evidence="2" key="1">
    <citation type="submission" date="2023-03" db="EMBL/GenBank/DDBJ databases">
        <title>Massive genome expansion in bonnet fungi (Mycena s.s.) driven by repeated elements and novel gene families across ecological guilds.</title>
        <authorList>
            <consortium name="Lawrence Berkeley National Laboratory"/>
            <person name="Harder C.B."/>
            <person name="Miyauchi S."/>
            <person name="Viragh M."/>
            <person name="Kuo A."/>
            <person name="Thoen E."/>
            <person name="Andreopoulos B."/>
            <person name="Lu D."/>
            <person name="Skrede I."/>
            <person name="Drula E."/>
            <person name="Henrissat B."/>
            <person name="Morin E."/>
            <person name="Kohler A."/>
            <person name="Barry K."/>
            <person name="LaButti K."/>
            <person name="Morin E."/>
            <person name="Salamov A."/>
            <person name="Lipzen A."/>
            <person name="Mereny Z."/>
            <person name="Hegedus B."/>
            <person name="Baldrian P."/>
            <person name="Stursova M."/>
            <person name="Weitz H."/>
            <person name="Taylor A."/>
            <person name="Grigoriev I.V."/>
            <person name="Nagy L.G."/>
            <person name="Martin F."/>
            <person name="Kauserud H."/>
        </authorList>
    </citation>
    <scope>NUCLEOTIDE SEQUENCE</scope>
    <source>
        <strain evidence="2">9144</strain>
    </source>
</reference>
<protein>
    <submittedName>
        <fullName evidence="2">Uncharacterized protein</fullName>
    </submittedName>
</protein>
<evidence type="ECO:0000256" key="1">
    <source>
        <dbReference type="SAM" id="MobiDB-lite"/>
    </source>
</evidence>
<dbReference type="Proteomes" id="UP001219525">
    <property type="component" value="Unassembled WGS sequence"/>
</dbReference>
<feature type="compositionally biased region" description="Polar residues" evidence="1">
    <location>
        <begin position="180"/>
        <end position="192"/>
    </location>
</feature>
<evidence type="ECO:0000313" key="2">
    <source>
        <dbReference type="EMBL" id="KAJ7195669.1"/>
    </source>
</evidence>
<keyword evidence="3" id="KW-1185">Reference proteome</keyword>
<comment type="caution">
    <text evidence="2">The sequence shown here is derived from an EMBL/GenBank/DDBJ whole genome shotgun (WGS) entry which is preliminary data.</text>
</comment>
<accession>A0AAD6UVX0</accession>
<dbReference type="EMBL" id="JARJCW010000089">
    <property type="protein sequence ID" value="KAJ7195669.1"/>
    <property type="molecule type" value="Genomic_DNA"/>
</dbReference>
<dbReference type="AlphaFoldDB" id="A0AAD6UVX0"/>
<feature type="region of interest" description="Disordered" evidence="1">
    <location>
        <begin position="173"/>
        <end position="192"/>
    </location>
</feature>
<sequence length="216" mass="22866">MSARGGLGPCDAGNIKRGMGSEPQAVSNGTGRVRRAAGSERMPVQRAGRGLVCEYSAIAASGATCMRVAGSMRRAMCSEQRAADDGRQAASSGRRRCGSGRVACRWSWKTRVHASGQRPTAGLGRRDFDDADAASLVTVLHDAGHVQRQRAGGGQNAACSGHVHCVSGVEEARSGRRASDSGQRVVSSEQEAVSNGRRADWWRAASSRQPLTRIYR</sequence>
<organism evidence="2 3">
    <name type="scientific">Mycena pura</name>
    <dbReference type="NCBI Taxonomy" id="153505"/>
    <lineage>
        <taxon>Eukaryota</taxon>
        <taxon>Fungi</taxon>
        <taxon>Dikarya</taxon>
        <taxon>Basidiomycota</taxon>
        <taxon>Agaricomycotina</taxon>
        <taxon>Agaricomycetes</taxon>
        <taxon>Agaricomycetidae</taxon>
        <taxon>Agaricales</taxon>
        <taxon>Marasmiineae</taxon>
        <taxon>Mycenaceae</taxon>
        <taxon>Mycena</taxon>
    </lineage>
</organism>
<proteinExistence type="predicted"/>